<dbReference type="SFLD" id="SFLDG01067">
    <property type="entry name" value="SPASM/twitch_domain_containing"/>
    <property type="match status" value="1"/>
</dbReference>
<dbReference type="GO" id="GO:0016491">
    <property type="term" value="F:oxidoreductase activity"/>
    <property type="evidence" value="ECO:0007669"/>
    <property type="project" value="InterPro"/>
</dbReference>
<dbReference type="PANTHER" id="PTHR43273:SF3">
    <property type="entry name" value="ANAEROBIC SULFATASE-MATURATING ENZYME HOMOLOG ASLB-RELATED"/>
    <property type="match status" value="1"/>
</dbReference>
<comment type="cofactor">
    <cofactor evidence="1">
        <name>[4Fe-4S] cluster</name>
        <dbReference type="ChEBI" id="CHEBI:49883"/>
    </cofactor>
</comment>
<keyword evidence="3" id="KW-0949">S-adenosyl-L-methionine</keyword>
<evidence type="ECO:0000256" key="5">
    <source>
        <dbReference type="ARBA" id="ARBA00023004"/>
    </source>
</evidence>
<evidence type="ECO:0000256" key="2">
    <source>
        <dbReference type="ARBA" id="ARBA00022485"/>
    </source>
</evidence>
<reference evidence="9" key="2">
    <citation type="journal article" date="2021" name="PeerJ">
        <title>Extensive microbial diversity within the chicken gut microbiome revealed by metagenomics and culture.</title>
        <authorList>
            <person name="Gilroy R."/>
            <person name="Ravi A."/>
            <person name="Getino M."/>
            <person name="Pursley I."/>
            <person name="Horton D.L."/>
            <person name="Alikhan N.F."/>
            <person name="Baker D."/>
            <person name="Gharbi K."/>
            <person name="Hall N."/>
            <person name="Watson M."/>
            <person name="Adriaenssens E.M."/>
            <person name="Foster-Nyarko E."/>
            <person name="Jarju S."/>
            <person name="Secka A."/>
            <person name="Antonio M."/>
            <person name="Oren A."/>
            <person name="Chaudhuri R.R."/>
            <person name="La Ragione R."/>
            <person name="Hildebrand F."/>
            <person name="Pallen M.J."/>
        </authorList>
    </citation>
    <scope>NUCLEOTIDE SEQUENCE</scope>
    <source>
        <strain evidence="9">F1-3629</strain>
    </source>
</reference>
<dbReference type="InterPro" id="IPR007197">
    <property type="entry name" value="rSAM"/>
</dbReference>
<dbReference type="CDD" id="cd21120">
    <property type="entry name" value="SPASM_anSME"/>
    <property type="match status" value="1"/>
</dbReference>
<dbReference type="Pfam" id="PF13186">
    <property type="entry name" value="SPASM"/>
    <property type="match status" value="1"/>
</dbReference>
<evidence type="ECO:0000256" key="3">
    <source>
        <dbReference type="ARBA" id="ARBA00022691"/>
    </source>
</evidence>
<dbReference type="Pfam" id="PF04055">
    <property type="entry name" value="Radical_SAM"/>
    <property type="match status" value="1"/>
</dbReference>
<dbReference type="SFLD" id="SFLDG01384">
    <property type="entry name" value="thioether_bond_formation_requi"/>
    <property type="match status" value="1"/>
</dbReference>
<evidence type="ECO:0000313" key="9">
    <source>
        <dbReference type="EMBL" id="MBO8453844.1"/>
    </source>
</evidence>
<dbReference type="NCBIfam" id="TIGR04085">
    <property type="entry name" value="rSAM_more_4Fe4S"/>
    <property type="match status" value="1"/>
</dbReference>
<keyword evidence="5" id="KW-0408">Iron</keyword>
<dbReference type="GO" id="GO:0046872">
    <property type="term" value="F:metal ion binding"/>
    <property type="evidence" value="ECO:0007669"/>
    <property type="project" value="UniProtKB-KW"/>
</dbReference>
<feature type="domain" description="Radical SAM core" evidence="8">
    <location>
        <begin position="17"/>
        <end position="256"/>
    </location>
</feature>
<keyword evidence="6" id="KW-0411">Iron-sulfur</keyword>
<dbReference type="SFLD" id="SFLDS00029">
    <property type="entry name" value="Radical_SAM"/>
    <property type="match status" value="1"/>
</dbReference>
<dbReference type="SUPFAM" id="SSF102114">
    <property type="entry name" value="Radical SAM enzymes"/>
    <property type="match status" value="1"/>
</dbReference>
<comment type="caution">
    <text evidence="9">The sequence shown here is derived from an EMBL/GenBank/DDBJ whole genome shotgun (WGS) entry which is preliminary data.</text>
</comment>
<keyword evidence="2" id="KW-0004">4Fe-4S</keyword>
<name>A0A940DN20_9BACT</name>
<keyword evidence="4" id="KW-0479">Metal-binding</keyword>
<dbReference type="SFLD" id="SFLDG01072">
    <property type="entry name" value="dehydrogenase_like"/>
    <property type="match status" value="1"/>
</dbReference>
<dbReference type="InterPro" id="IPR023867">
    <property type="entry name" value="Sulphatase_maturase_rSAM"/>
</dbReference>
<dbReference type="InterPro" id="IPR047207">
    <property type="entry name" value="SPASM_anSME"/>
</dbReference>
<dbReference type="NCBIfam" id="NF010308">
    <property type="entry name" value="PRK13745.1"/>
    <property type="match status" value="1"/>
</dbReference>
<accession>A0A940DN20</accession>
<evidence type="ECO:0000256" key="6">
    <source>
        <dbReference type="ARBA" id="ARBA00023014"/>
    </source>
</evidence>
<dbReference type="InterPro" id="IPR013785">
    <property type="entry name" value="Aldolase_TIM"/>
</dbReference>
<dbReference type="InterPro" id="IPR034491">
    <property type="entry name" value="Anaerob_Ser_sulfatase-maturase"/>
</dbReference>
<dbReference type="CDD" id="cd01335">
    <property type="entry name" value="Radical_SAM"/>
    <property type="match status" value="1"/>
</dbReference>
<dbReference type="Proteomes" id="UP000771749">
    <property type="component" value="Unassembled WGS sequence"/>
</dbReference>
<dbReference type="PANTHER" id="PTHR43273">
    <property type="entry name" value="ANAEROBIC SULFATASE-MATURATING ENZYME HOMOLOG ASLB-RELATED"/>
    <property type="match status" value="1"/>
</dbReference>
<gene>
    <name evidence="9" type="ORF">IAC07_03855</name>
</gene>
<dbReference type="EMBL" id="JADIMJ010000060">
    <property type="protein sequence ID" value="MBO8453844.1"/>
    <property type="molecule type" value="Genomic_DNA"/>
</dbReference>
<evidence type="ECO:0000256" key="7">
    <source>
        <dbReference type="ARBA" id="ARBA00023601"/>
    </source>
</evidence>
<evidence type="ECO:0000256" key="1">
    <source>
        <dbReference type="ARBA" id="ARBA00001966"/>
    </source>
</evidence>
<evidence type="ECO:0000256" key="4">
    <source>
        <dbReference type="ARBA" id="ARBA00022723"/>
    </source>
</evidence>
<sequence length="430" mass="48330">MPGNFSDTLTLSDAVRISGPLAFNIMFKPAGSLCNLDCHYCYYLDKAGIYRGHEPRMSLDMLEVCIREYIEANDVPEVTFNWHGGEPLVMGLDFYRKAVALEQKYAGDRIVRNTLQTNGTLITQEWASFFRDNDFLIGISIDGPQDIHDKYRKDKGGAPTFAKVMHGLGILHRAGVSYNTMSTVNKASEGRGLEVYNFLKGIGSRYMQFMPVVEHVKYPAGKNGKPMKGARPHIVSPDEEGAVIARWSVDPLAFGRFLTDIFDSWVLNDVGRYFVNIFDAALARWCGEMPGTCAYAETCGGNSIIEHNGDVYSCDHFVYPGYRLGNVVDGDLREMMTSEAQTRFGIGKRNSLPVRCQRCEWRFACNGECPKHRFNRTESGETGLNALCEGYAKFYSHVAPYMEKMKELLLRQQAPAGVMLWARMKKNGIV</sequence>
<organism evidence="9 10">
    <name type="scientific">Candidatus Cryptobacteroides gallistercoris</name>
    <dbReference type="NCBI Taxonomy" id="2840765"/>
    <lineage>
        <taxon>Bacteria</taxon>
        <taxon>Pseudomonadati</taxon>
        <taxon>Bacteroidota</taxon>
        <taxon>Bacteroidia</taxon>
        <taxon>Bacteroidales</taxon>
        <taxon>Candidatus Cryptobacteroides</taxon>
    </lineage>
</organism>
<reference evidence="9" key="1">
    <citation type="submission" date="2020-10" db="EMBL/GenBank/DDBJ databases">
        <authorList>
            <person name="Gilroy R."/>
        </authorList>
    </citation>
    <scope>NUCLEOTIDE SEQUENCE</scope>
    <source>
        <strain evidence="9">F1-3629</strain>
    </source>
</reference>
<dbReference type="AlphaFoldDB" id="A0A940DN20"/>
<comment type="similarity">
    <text evidence="7">Belongs to the radical SAM superfamily. Anaerobic sulfatase-maturating enzyme family.</text>
</comment>
<dbReference type="InterPro" id="IPR023885">
    <property type="entry name" value="4Fe4S-binding_SPASM_dom"/>
</dbReference>
<dbReference type="InterPro" id="IPR058240">
    <property type="entry name" value="rSAM_sf"/>
</dbReference>
<evidence type="ECO:0000313" key="10">
    <source>
        <dbReference type="Proteomes" id="UP000771749"/>
    </source>
</evidence>
<dbReference type="Gene3D" id="3.20.20.70">
    <property type="entry name" value="Aldolase class I"/>
    <property type="match status" value="1"/>
</dbReference>
<dbReference type="GO" id="GO:0051539">
    <property type="term" value="F:4 iron, 4 sulfur cluster binding"/>
    <property type="evidence" value="ECO:0007669"/>
    <property type="project" value="UniProtKB-KW"/>
</dbReference>
<proteinExistence type="inferred from homology"/>
<dbReference type="SFLD" id="SFLDF00285">
    <property type="entry name" value="anaerobic_Ser-type_sulfatase-m"/>
    <property type="match status" value="1"/>
</dbReference>
<dbReference type="PROSITE" id="PS51918">
    <property type="entry name" value="RADICAL_SAM"/>
    <property type="match status" value="1"/>
</dbReference>
<dbReference type="NCBIfam" id="TIGR03942">
    <property type="entry name" value="sulfatase_rSAM"/>
    <property type="match status" value="1"/>
</dbReference>
<dbReference type="SFLD" id="SFLDG01386">
    <property type="entry name" value="main_SPASM_domain-containing"/>
    <property type="match status" value="1"/>
</dbReference>
<protein>
    <submittedName>
        <fullName evidence="9">Anaerobic sulfatase-maturation protein</fullName>
    </submittedName>
</protein>
<evidence type="ECO:0000259" key="8">
    <source>
        <dbReference type="PROSITE" id="PS51918"/>
    </source>
</evidence>